<feature type="compositionally biased region" description="Basic and acidic residues" evidence="1">
    <location>
        <begin position="55"/>
        <end position="70"/>
    </location>
</feature>
<gene>
    <name evidence="2" type="ORF">LZC94_25280</name>
</gene>
<dbReference type="Proteomes" id="UP001370348">
    <property type="component" value="Chromosome"/>
</dbReference>
<accession>A0ABZ2LN27</accession>
<evidence type="ECO:0000313" key="3">
    <source>
        <dbReference type="Proteomes" id="UP001370348"/>
    </source>
</evidence>
<sequence length="272" mass="29987">MMGRIYFVLAVCAAGCAPGAASGDRVLHEPSHGPSPAARPAVSSSEAARSPWPNLDEREREDLDQDRFETDPSDPSRAYEPRRDYSAVPPGLEKKVEAWVGKYAASFKLEHTRRWRASEGDTIALPTPLSTAKCYAVLLYAETWKENPLGHAVRADGSYWSWIPSWRDRREADDFPRGPEEAGKYEAMGQGIETFTAFYALSDGKRLHTKLAVRSRDRLAMLGYDAHPVCPSDEGGELLLRAEKGLSSVTPASPKGIAPWGRGFVVLLSRAR</sequence>
<dbReference type="RefSeq" id="WP_394820791.1">
    <property type="nucleotide sequence ID" value="NZ_CP089984.1"/>
</dbReference>
<feature type="region of interest" description="Disordered" evidence="1">
    <location>
        <begin position="21"/>
        <end position="86"/>
    </location>
</feature>
<feature type="compositionally biased region" description="Low complexity" evidence="1">
    <location>
        <begin position="34"/>
        <end position="51"/>
    </location>
</feature>
<evidence type="ECO:0000256" key="1">
    <source>
        <dbReference type="SAM" id="MobiDB-lite"/>
    </source>
</evidence>
<keyword evidence="3" id="KW-1185">Reference proteome</keyword>
<proteinExistence type="predicted"/>
<reference evidence="2 3" key="1">
    <citation type="submission" date="2021-12" db="EMBL/GenBank/DDBJ databases">
        <title>Discovery of the Pendulisporaceae a myxobacterial family with distinct sporulation behavior and unique specialized metabolism.</title>
        <authorList>
            <person name="Garcia R."/>
            <person name="Popoff A."/>
            <person name="Bader C.D."/>
            <person name="Loehr J."/>
            <person name="Walesch S."/>
            <person name="Walt C."/>
            <person name="Boldt J."/>
            <person name="Bunk B."/>
            <person name="Haeckl F.J.F.P.J."/>
            <person name="Gunesch A.P."/>
            <person name="Birkelbach J."/>
            <person name="Nuebel U."/>
            <person name="Pietschmann T."/>
            <person name="Bach T."/>
            <person name="Mueller R."/>
        </authorList>
    </citation>
    <scope>NUCLEOTIDE SEQUENCE [LARGE SCALE GENOMIC DNA]</scope>
    <source>
        <strain evidence="2 3">MSr11954</strain>
    </source>
</reference>
<protein>
    <submittedName>
        <fullName evidence="2">Uncharacterized protein</fullName>
    </submittedName>
</protein>
<evidence type="ECO:0000313" key="2">
    <source>
        <dbReference type="EMBL" id="WXB11176.1"/>
    </source>
</evidence>
<name>A0ABZ2LN27_9BACT</name>
<organism evidence="2 3">
    <name type="scientific">Pendulispora albinea</name>
    <dbReference type="NCBI Taxonomy" id="2741071"/>
    <lineage>
        <taxon>Bacteria</taxon>
        <taxon>Pseudomonadati</taxon>
        <taxon>Myxococcota</taxon>
        <taxon>Myxococcia</taxon>
        <taxon>Myxococcales</taxon>
        <taxon>Sorangiineae</taxon>
        <taxon>Pendulisporaceae</taxon>
        <taxon>Pendulispora</taxon>
    </lineage>
</organism>
<dbReference type="EMBL" id="CP089984">
    <property type="protein sequence ID" value="WXB11176.1"/>
    <property type="molecule type" value="Genomic_DNA"/>
</dbReference>